<comment type="caution">
    <text evidence="2">The sequence shown here is derived from an EMBL/GenBank/DDBJ whole genome shotgun (WGS) entry which is preliminary data.</text>
</comment>
<gene>
    <name evidence="2" type="ORF">FHK82_12015</name>
</gene>
<evidence type="ECO:0000313" key="3">
    <source>
        <dbReference type="Proteomes" id="UP000317355"/>
    </source>
</evidence>
<proteinExistence type="predicted"/>
<dbReference type="InterPro" id="IPR008258">
    <property type="entry name" value="Transglycosylase_SLT_dom_1"/>
</dbReference>
<dbReference type="SUPFAM" id="SSF53955">
    <property type="entry name" value="Lysozyme-like"/>
    <property type="match status" value="1"/>
</dbReference>
<organism evidence="2 3">
    <name type="scientific">Sedimenticola thiotaurini</name>
    <dbReference type="NCBI Taxonomy" id="1543721"/>
    <lineage>
        <taxon>Bacteria</taxon>
        <taxon>Pseudomonadati</taxon>
        <taxon>Pseudomonadota</taxon>
        <taxon>Gammaproteobacteria</taxon>
        <taxon>Chromatiales</taxon>
        <taxon>Sedimenticolaceae</taxon>
        <taxon>Sedimenticola</taxon>
    </lineage>
</organism>
<dbReference type="Proteomes" id="UP000317355">
    <property type="component" value="Unassembled WGS sequence"/>
</dbReference>
<accession>A0A558CXB3</accession>
<dbReference type="Gene3D" id="1.10.530.10">
    <property type="match status" value="1"/>
</dbReference>
<evidence type="ECO:0000313" key="2">
    <source>
        <dbReference type="EMBL" id="TVT53373.1"/>
    </source>
</evidence>
<evidence type="ECO:0000259" key="1">
    <source>
        <dbReference type="Pfam" id="PF01464"/>
    </source>
</evidence>
<dbReference type="CDD" id="cd16892">
    <property type="entry name" value="LT_VirB1-like"/>
    <property type="match status" value="1"/>
</dbReference>
<dbReference type="EMBL" id="VMRY01000058">
    <property type="protein sequence ID" value="TVT53373.1"/>
    <property type="molecule type" value="Genomic_DNA"/>
</dbReference>
<dbReference type="Pfam" id="PF01464">
    <property type="entry name" value="SLT"/>
    <property type="match status" value="1"/>
</dbReference>
<dbReference type="AlphaFoldDB" id="A0A558CXB3"/>
<sequence length="187" mass="20453">MDLPLLIEECNLGAPAEVVEAIVQVESRRLPYALGVNTRRGQAAPRWVRPKSLTEAVMVAVDLVSRGYSVDVGLMQVNSDNLARMGASIAEAFEPCRNIQLGSQIYLDAVAQVNGQGNVFPSPYSQMQGALSLYNTGSTWKGFSNGYVERVTHYIRYGVDPAASTMEVVFTVGRDEESLDDMAVDFR</sequence>
<reference evidence="2 3" key="1">
    <citation type="submission" date="2019-07" db="EMBL/GenBank/DDBJ databases">
        <title>The pathways for chlorine oxyanion respiration interact through the shared metabolite chlorate.</title>
        <authorList>
            <person name="Barnum T.P."/>
            <person name="Cheng Y."/>
            <person name="Hill K.A."/>
            <person name="Lucas L.N."/>
            <person name="Carlson H.K."/>
            <person name="Coates J.D."/>
        </authorList>
    </citation>
    <scope>NUCLEOTIDE SEQUENCE [LARGE SCALE GENOMIC DNA]</scope>
    <source>
        <strain evidence="2">BK-3</strain>
    </source>
</reference>
<dbReference type="InterPro" id="IPR023346">
    <property type="entry name" value="Lysozyme-like_dom_sf"/>
</dbReference>
<name>A0A558CXB3_9GAMM</name>
<feature type="domain" description="Transglycosylase SLT" evidence="1">
    <location>
        <begin position="10"/>
        <end position="139"/>
    </location>
</feature>
<protein>
    <submittedName>
        <fullName evidence="2">Lytic transglycosylase domain-containing protein</fullName>
    </submittedName>
</protein>